<dbReference type="AlphaFoldDB" id="A0A229TB91"/>
<keyword evidence="1" id="KW-1133">Transmembrane helix</keyword>
<dbReference type="Proteomes" id="UP000215199">
    <property type="component" value="Unassembled WGS sequence"/>
</dbReference>
<dbReference type="EMBL" id="NMUL01000010">
    <property type="protein sequence ID" value="OXM68418.1"/>
    <property type="molecule type" value="Genomic_DNA"/>
</dbReference>
<evidence type="ECO:0000313" key="2">
    <source>
        <dbReference type="EMBL" id="OXM68418.1"/>
    </source>
</evidence>
<proteinExistence type="predicted"/>
<accession>A0A229TB91</accession>
<sequence>MVTVAVYDGLPGPVPGQHPAVLAAVILSTIPVLALYVLGRRYLVTGLTAGFGKERRDVIEARGVSRRESLPPRRSGCVPPP</sequence>
<keyword evidence="1" id="KW-0812">Transmembrane</keyword>
<name>A0A229TB91_9PSEU</name>
<comment type="caution">
    <text evidence="2">The sequence shown here is derived from an EMBL/GenBank/DDBJ whole genome shotgun (WGS) entry which is preliminary data.</text>
</comment>
<feature type="transmembrane region" description="Helical" evidence="1">
    <location>
        <begin position="20"/>
        <end position="38"/>
    </location>
</feature>
<reference evidence="3" key="1">
    <citation type="submission" date="2017-07" db="EMBL/GenBank/DDBJ databases">
        <title>Comparative genome mining reveals phylogenetic distribution patterns of secondary metabolites in Amycolatopsis.</title>
        <authorList>
            <person name="Adamek M."/>
            <person name="Alanjary M."/>
            <person name="Sales-Ortells H."/>
            <person name="Goodfellow M."/>
            <person name="Bull A.T."/>
            <person name="Kalinowski J."/>
            <person name="Ziemert N."/>
        </authorList>
    </citation>
    <scope>NUCLEOTIDE SEQUENCE [LARGE SCALE GENOMIC DNA]</scope>
    <source>
        <strain evidence="3">H5</strain>
    </source>
</reference>
<evidence type="ECO:0000313" key="3">
    <source>
        <dbReference type="Proteomes" id="UP000215199"/>
    </source>
</evidence>
<gene>
    <name evidence="2" type="ORF">CF165_12960</name>
</gene>
<keyword evidence="3" id="KW-1185">Reference proteome</keyword>
<evidence type="ECO:0000256" key="1">
    <source>
        <dbReference type="SAM" id="Phobius"/>
    </source>
</evidence>
<protein>
    <submittedName>
        <fullName evidence="2">Uncharacterized protein</fullName>
    </submittedName>
</protein>
<keyword evidence="1" id="KW-0472">Membrane</keyword>
<organism evidence="2 3">
    <name type="scientific">Amycolatopsis vastitatis</name>
    <dbReference type="NCBI Taxonomy" id="1905142"/>
    <lineage>
        <taxon>Bacteria</taxon>
        <taxon>Bacillati</taxon>
        <taxon>Actinomycetota</taxon>
        <taxon>Actinomycetes</taxon>
        <taxon>Pseudonocardiales</taxon>
        <taxon>Pseudonocardiaceae</taxon>
        <taxon>Amycolatopsis</taxon>
    </lineage>
</organism>